<feature type="domain" description="DUF4878" evidence="2">
    <location>
        <begin position="18"/>
        <end position="126"/>
    </location>
</feature>
<comment type="caution">
    <text evidence="3">The sequence shown here is derived from an EMBL/GenBank/DDBJ whole genome shotgun (WGS) entry which is preliminary data.</text>
</comment>
<protein>
    <submittedName>
        <fullName evidence="3">DUF4878 domain-containing protein</fullName>
    </submittedName>
</protein>
<evidence type="ECO:0000259" key="2">
    <source>
        <dbReference type="Pfam" id="PF12870"/>
    </source>
</evidence>
<dbReference type="EMBL" id="JAUMVS010000331">
    <property type="protein sequence ID" value="MDO4842833.1"/>
    <property type="molecule type" value="Genomic_DNA"/>
</dbReference>
<keyword evidence="1" id="KW-0732">Signal</keyword>
<dbReference type="InterPro" id="IPR024267">
    <property type="entry name" value="DUF4878"/>
</dbReference>
<feature type="signal peptide" evidence="1">
    <location>
        <begin position="1"/>
        <end position="21"/>
    </location>
</feature>
<accession>A0AA43U6X3</accession>
<dbReference type="Pfam" id="PF12870">
    <property type="entry name" value="DUF4878"/>
    <property type="match status" value="1"/>
</dbReference>
<name>A0AA43U6X3_9ACTN</name>
<sequence>MKKVLSILSLALVVLTFVSCSKNSPEGVIQQYVADIQAGQYEDAIDLFYFKKPLTDSQKQQYAAMLRDKLGKELDKKGGISGVEITNVEMAEDGNSANVDYTLKYVDGSAQSEKAKVLKVDGTWKMDAGK</sequence>
<proteinExistence type="predicted"/>
<evidence type="ECO:0000256" key="1">
    <source>
        <dbReference type="SAM" id="SignalP"/>
    </source>
</evidence>
<dbReference type="AlphaFoldDB" id="A0AA43U6X3"/>
<keyword evidence="4" id="KW-1185">Reference proteome</keyword>
<evidence type="ECO:0000313" key="4">
    <source>
        <dbReference type="Proteomes" id="UP001168575"/>
    </source>
</evidence>
<reference evidence="3" key="1">
    <citation type="submission" date="2023-07" db="EMBL/GenBank/DDBJ databases">
        <title>Between Cages and Wild: Unraveling the Impact of Captivity on Animal Microbiomes and Antimicrobial Resistance.</title>
        <authorList>
            <person name="Schmartz G.P."/>
            <person name="Rehner J."/>
            <person name="Schuff M.J."/>
            <person name="Becker S.L."/>
            <person name="Kravczyk M."/>
            <person name="Gurevich A."/>
            <person name="Francke R."/>
            <person name="Mueller R."/>
            <person name="Keller V."/>
            <person name="Keller A."/>
        </authorList>
    </citation>
    <scope>NUCLEOTIDE SEQUENCE</scope>
    <source>
        <strain evidence="3">S12M_St_49</strain>
    </source>
</reference>
<gene>
    <name evidence="3" type="ORF">Q3982_09180</name>
</gene>
<dbReference type="Proteomes" id="UP001168575">
    <property type="component" value="Unassembled WGS sequence"/>
</dbReference>
<dbReference type="Gene3D" id="3.10.450.50">
    <property type="match status" value="1"/>
</dbReference>
<dbReference type="PROSITE" id="PS51257">
    <property type="entry name" value="PROKAR_LIPOPROTEIN"/>
    <property type="match status" value="1"/>
</dbReference>
<evidence type="ECO:0000313" key="3">
    <source>
        <dbReference type="EMBL" id="MDO4842833.1"/>
    </source>
</evidence>
<organism evidence="3 4">
    <name type="scientific">Phoenicibacter congonensis</name>
    <dbReference type="NCBI Taxonomy" id="1944646"/>
    <lineage>
        <taxon>Bacteria</taxon>
        <taxon>Bacillati</taxon>
        <taxon>Actinomycetota</taxon>
        <taxon>Coriobacteriia</taxon>
        <taxon>Eggerthellales</taxon>
        <taxon>Eggerthellaceae</taxon>
        <taxon>Phoenicibacter</taxon>
    </lineage>
</organism>
<feature type="chain" id="PRO_5041256937" evidence="1">
    <location>
        <begin position="22"/>
        <end position="130"/>
    </location>
</feature>